<dbReference type="RefSeq" id="WP_348028182.1">
    <property type="nucleotide sequence ID" value="NZ_CP129113.1"/>
</dbReference>
<evidence type="ECO:0000313" key="2">
    <source>
        <dbReference type="Proteomes" id="UP001180087"/>
    </source>
</evidence>
<dbReference type="InterPro" id="IPR010298">
    <property type="entry name" value="YacP-like"/>
</dbReference>
<accession>A0ABY9KVB5</accession>
<proteinExistence type="predicted"/>
<dbReference type="PANTHER" id="PTHR34547:SF1">
    <property type="entry name" value="YACP-LIKE NYN DOMAIN PROTEIN"/>
    <property type="match status" value="1"/>
</dbReference>
<dbReference type="PANTHER" id="PTHR34547">
    <property type="entry name" value="YACP-LIKE NYN DOMAIN PROTEIN"/>
    <property type="match status" value="1"/>
</dbReference>
<gene>
    <name evidence="1" type="ORF">QR721_00615</name>
</gene>
<keyword evidence="2" id="KW-1185">Reference proteome</keyword>
<dbReference type="CDD" id="cd10912">
    <property type="entry name" value="PIN_YacP-like"/>
    <property type="match status" value="1"/>
</dbReference>
<reference evidence="1" key="1">
    <citation type="submission" date="2023-06" db="EMBL/GenBank/DDBJ databases">
        <title>A Treasure from Seagulls: Isolation and Description of Aciduricobacillus qingdaonensis gen. nov., sp. nov., a Rare Obligately Uric Acid-utilizing Member in the Family Bacillaceae.</title>
        <authorList>
            <person name="Liu W."/>
            <person name="Wang B."/>
        </authorList>
    </citation>
    <scope>NUCLEOTIDE SEQUENCE</scope>
    <source>
        <strain evidence="1">44XB</strain>
    </source>
</reference>
<organism evidence="1 2">
    <name type="scientific">Aciduricibacillus chroicocephali</name>
    <dbReference type="NCBI Taxonomy" id="3054939"/>
    <lineage>
        <taxon>Bacteria</taxon>
        <taxon>Bacillati</taxon>
        <taxon>Bacillota</taxon>
        <taxon>Bacilli</taxon>
        <taxon>Bacillales</taxon>
        <taxon>Bacillaceae</taxon>
        <taxon>Aciduricibacillus</taxon>
    </lineage>
</organism>
<dbReference type="Pfam" id="PF05991">
    <property type="entry name" value="NYN_YacP"/>
    <property type="match status" value="1"/>
</dbReference>
<dbReference type="Proteomes" id="UP001180087">
    <property type="component" value="Chromosome"/>
</dbReference>
<protein>
    <submittedName>
        <fullName evidence="1">NYN domain-containing protein</fullName>
    </submittedName>
</protein>
<dbReference type="EMBL" id="CP129113">
    <property type="protein sequence ID" value="WLV24793.1"/>
    <property type="molecule type" value="Genomic_DNA"/>
</dbReference>
<name>A0ABY9KVB5_9BACI</name>
<sequence length="170" mass="19799">MNILVVDGYNMIGAWSELQQLKDKELAKARDLLIDWMADYQAYSGSRVIVVFDAYEVRGLQTNLKTYDVEIIFTKERETADECIERLVKSLKNVKNQVYVATSDFAEQRTIFGQGALRKSARELYIELKNIEREIAIEIEEYSAGKFQPKIPLDPKVRKAFEKMRRGMKY</sequence>
<evidence type="ECO:0000313" key="1">
    <source>
        <dbReference type="EMBL" id="WLV24793.1"/>
    </source>
</evidence>